<organism evidence="1 2">
    <name type="scientific">Crassostrea virginica</name>
    <name type="common">Eastern oyster</name>
    <dbReference type="NCBI Taxonomy" id="6565"/>
    <lineage>
        <taxon>Eukaryota</taxon>
        <taxon>Metazoa</taxon>
        <taxon>Spiralia</taxon>
        <taxon>Lophotrochozoa</taxon>
        <taxon>Mollusca</taxon>
        <taxon>Bivalvia</taxon>
        <taxon>Autobranchia</taxon>
        <taxon>Pteriomorphia</taxon>
        <taxon>Ostreida</taxon>
        <taxon>Ostreoidea</taxon>
        <taxon>Ostreidae</taxon>
        <taxon>Crassostrea</taxon>
    </lineage>
</organism>
<evidence type="ECO:0000313" key="1">
    <source>
        <dbReference type="Proteomes" id="UP000694844"/>
    </source>
</evidence>
<dbReference type="Proteomes" id="UP000694844">
    <property type="component" value="Chromosome 7"/>
</dbReference>
<proteinExistence type="predicted"/>
<dbReference type="GeneID" id="111102986"/>
<keyword evidence="1" id="KW-1185">Reference proteome</keyword>
<gene>
    <name evidence="2" type="primary">LOC111102986</name>
</gene>
<accession>A0A8B8AKF2</accession>
<sequence length="141" mass="15780">MPQIQLAPADIYYSQSSISNCFTCNGTKHAGKTLVETVNDILLGGCGITDIPKINVVRKGDMWVTADNRRLWVFQVLESLGQCDTVTVKVKRYICRKKNVIKKEVKIRGDPGKVLYESKKSLHKEMEDVFLALASVYLGSN</sequence>
<dbReference type="AlphaFoldDB" id="A0A8B8AKF2"/>
<evidence type="ECO:0000313" key="2">
    <source>
        <dbReference type="RefSeq" id="XP_022291660.1"/>
    </source>
</evidence>
<name>A0A8B8AKF2_CRAVI</name>
<dbReference type="OrthoDB" id="449340at2759"/>
<dbReference type="RefSeq" id="XP_022291660.1">
    <property type="nucleotide sequence ID" value="XM_022435952.1"/>
</dbReference>
<protein>
    <submittedName>
        <fullName evidence="2">Uncharacterized protein LOC111102986</fullName>
    </submittedName>
</protein>
<dbReference type="KEGG" id="cvn:111102986"/>
<reference evidence="2" key="1">
    <citation type="submission" date="2025-08" db="UniProtKB">
        <authorList>
            <consortium name="RefSeq"/>
        </authorList>
    </citation>
    <scope>IDENTIFICATION</scope>
    <source>
        <tissue evidence="2">Whole sample</tissue>
    </source>
</reference>